<comment type="caution">
    <text evidence="1">The sequence shown here is derived from an EMBL/GenBank/DDBJ whole genome shotgun (WGS) entry which is preliminary data.</text>
</comment>
<evidence type="ECO:0000313" key="2">
    <source>
        <dbReference type="Proteomes" id="UP001239795"/>
    </source>
</evidence>
<dbReference type="Proteomes" id="UP001239795">
    <property type="component" value="Unassembled WGS sequence"/>
</dbReference>
<name>A0AAI9TZX6_9PEZI</name>
<organism evidence="1 2">
    <name type="scientific">Colletotrichum melonis</name>
    <dbReference type="NCBI Taxonomy" id="1209925"/>
    <lineage>
        <taxon>Eukaryota</taxon>
        <taxon>Fungi</taxon>
        <taxon>Dikarya</taxon>
        <taxon>Ascomycota</taxon>
        <taxon>Pezizomycotina</taxon>
        <taxon>Sordariomycetes</taxon>
        <taxon>Hypocreomycetidae</taxon>
        <taxon>Glomerellales</taxon>
        <taxon>Glomerellaceae</taxon>
        <taxon>Colletotrichum</taxon>
        <taxon>Colletotrichum acutatum species complex</taxon>
    </lineage>
</organism>
<dbReference type="EMBL" id="MLGG01000068">
    <property type="protein sequence ID" value="KAK1449090.1"/>
    <property type="molecule type" value="Genomic_DNA"/>
</dbReference>
<sequence>VPSNGPPITLLRTSPTRLILRLIKQPVQPWTFPFRQARLQNESLLDCKSWQLNQKAKTRGPNRHTNDRSNYLLQRIQATLRCQQELLRVIQAQQVTVPRQMHPRPSPCRRLSFAKLVSRRHAFRAPSRRKSHTWWAFPRPT</sequence>
<protein>
    <submittedName>
        <fullName evidence="1">Uncharacterized protein</fullName>
    </submittedName>
</protein>
<gene>
    <name evidence="1" type="ORF">CMEL01_08405</name>
</gene>
<accession>A0AAI9TZX6</accession>
<keyword evidence="2" id="KW-1185">Reference proteome</keyword>
<reference evidence="1 2" key="1">
    <citation type="submission" date="2016-10" db="EMBL/GenBank/DDBJ databases">
        <title>The genome sequence of Colletotrichum fioriniae PJ7.</title>
        <authorList>
            <person name="Baroncelli R."/>
        </authorList>
    </citation>
    <scope>NUCLEOTIDE SEQUENCE [LARGE SCALE GENOMIC DNA]</scope>
    <source>
        <strain evidence="1">Col 31</strain>
    </source>
</reference>
<proteinExistence type="predicted"/>
<evidence type="ECO:0000313" key="1">
    <source>
        <dbReference type="EMBL" id="KAK1449090.1"/>
    </source>
</evidence>
<feature type="non-terminal residue" evidence="1">
    <location>
        <position position="1"/>
    </location>
</feature>
<dbReference type="AlphaFoldDB" id="A0AAI9TZX6"/>